<accession>A0A1H0WNP7</accession>
<dbReference type="PANTHER" id="PTHR42847:SF9">
    <property type="entry name" value="BLL6451 PROTEIN"/>
    <property type="match status" value="1"/>
</dbReference>
<keyword evidence="7" id="KW-1185">Reference proteome</keyword>
<dbReference type="Gene3D" id="3.20.20.30">
    <property type="entry name" value="Luciferase-like domain"/>
    <property type="match status" value="1"/>
</dbReference>
<dbReference type="GO" id="GO:0046306">
    <property type="term" value="P:alkanesulfonate catabolic process"/>
    <property type="evidence" value="ECO:0007669"/>
    <property type="project" value="TreeGrafter"/>
</dbReference>
<evidence type="ECO:0000256" key="2">
    <source>
        <dbReference type="ARBA" id="ARBA00022643"/>
    </source>
</evidence>
<keyword evidence="1" id="KW-0285">Flavoprotein</keyword>
<dbReference type="CDD" id="cd01094">
    <property type="entry name" value="Alkanesulfonate_monoxygenase"/>
    <property type="match status" value="1"/>
</dbReference>
<dbReference type="EMBL" id="FNJL01000045">
    <property type="protein sequence ID" value="SDP92314.1"/>
    <property type="molecule type" value="Genomic_DNA"/>
</dbReference>
<dbReference type="InterPro" id="IPR011251">
    <property type="entry name" value="Luciferase-like_dom"/>
</dbReference>
<dbReference type="Proteomes" id="UP000199317">
    <property type="component" value="Unassembled WGS sequence"/>
</dbReference>
<dbReference type="PANTHER" id="PTHR42847">
    <property type="entry name" value="ALKANESULFONATE MONOOXYGENASE"/>
    <property type="match status" value="1"/>
</dbReference>
<feature type="domain" description="Luciferase-like" evidence="5">
    <location>
        <begin position="41"/>
        <end position="343"/>
    </location>
</feature>
<dbReference type="SUPFAM" id="SSF51679">
    <property type="entry name" value="Bacterial luciferase-like"/>
    <property type="match status" value="1"/>
</dbReference>
<dbReference type="InterPro" id="IPR036661">
    <property type="entry name" value="Luciferase-like_sf"/>
</dbReference>
<keyword evidence="3" id="KW-0560">Oxidoreductase</keyword>
<name>A0A1H0WNP7_9BURK</name>
<organism evidence="6 7">
    <name type="scientific">Paracidovorax cattleyae</name>
    <dbReference type="NCBI Taxonomy" id="80868"/>
    <lineage>
        <taxon>Bacteria</taxon>
        <taxon>Pseudomonadati</taxon>
        <taxon>Pseudomonadota</taxon>
        <taxon>Betaproteobacteria</taxon>
        <taxon>Burkholderiales</taxon>
        <taxon>Comamonadaceae</taxon>
        <taxon>Paracidovorax</taxon>
    </lineage>
</organism>
<keyword evidence="2" id="KW-0288">FMN</keyword>
<keyword evidence="4 6" id="KW-0503">Monooxygenase</keyword>
<gene>
    <name evidence="6" type="ORF">SAMN04489708_14516</name>
</gene>
<evidence type="ECO:0000256" key="1">
    <source>
        <dbReference type="ARBA" id="ARBA00022630"/>
    </source>
</evidence>
<proteinExistence type="predicted"/>
<evidence type="ECO:0000256" key="4">
    <source>
        <dbReference type="ARBA" id="ARBA00023033"/>
    </source>
</evidence>
<evidence type="ECO:0000256" key="3">
    <source>
        <dbReference type="ARBA" id="ARBA00023002"/>
    </source>
</evidence>
<reference evidence="7" key="1">
    <citation type="submission" date="2016-10" db="EMBL/GenBank/DDBJ databases">
        <authorList>
            <person name="Varghese N."/>
            <person name="Submissions S."/>
        </authorList>
    </citation>
    <scope>NUCLEOTIDE SEQUENCE [LARGE SCALE GENOMIC DNA]</scope>
    <source>
        <strain evidence="7">DSM 17101</strain>
    </source>
</reference>
<dbReference type="AlphaFoldDB" id="A0A1H0WNP7"/>
<evidence type="ECO:0000313" key="7">
    <source>
        <dbReference type="Proteomes" id="UP000199317"/>
    </source>
</evidence>
<dbReference type="InterPro" id="IPR050172">
    <property type="entry name" value="SsuD_RutA_monooxygenase"/>
</dbReference>
<sequence>MPDAFIPQDPDPHPTQEIRDMSLEFIGYIGTQHSSEIIDAPRSGLDLAHVERTARAHEEGGFDRALVAFHSTSPESILVAQHAASVTKTLGFMVAHRPGFTQPTLAARQLATLDQITGGRSAVHIITGGNEFEMQQDGSFIDKDERYARTDEYLDVVRKVWTSDQPFDHEGRFYRHAQAFSHVRSPQRPHIPVYFGGASDAAIQVAGKHADVYALWGETHEQVRETVRRVREAAARHGRTVRFSLSLRPILAGTEAAAWARADSILEQARELATRQGRLHRPVPANVGSQRLLAAAAQGPRLDKRLWTGISALLGAQGNSTALVGTPEQVADALLDYRDLGISTFLIRGFDPLADAIAYGRDLLPLVRAQAAIRPDLSHVASANASQGADAVAA</sequence>
<dbReference type="GO" id="GO:0008726">
    <property type="term" value="F:alkanesulfonate monooxygenase activity"/>
    <property type="evidence" value="ECO:0007669"/>
    <property type="project" value="TreeGrafter"/>
</dbReference>
<protein>
    <submittedName>
        <fullName evidence="6">Alkanesulfonate monooxygenase</fullName>
    </submittedName>
</protein>
<evidence type="ECO:0000259" key="5">
    <source>
        <dbReference type="Pfam" id="PF00296"/>
    </source>
</evidence>
<evidence type="ECO:0000313" key="6">
    <source>
        <dbReference type="EMBL" id="SDP92314.1"/>
    </source>
</evidence>
<dbReference type="Pfam" id="PF00296">
    <property type="entry name" value="Bac_luciferase"/>
    <property type="match status" value="1"/>
</dbReference>